<feature type="region of interest" description="Disordered" evidence="1">
    <location>
        <begin position="18"/>
        <end position="50"/>
    </location>
</feature>
<feature type="non-terminal residue" evidence="3">
    <location>
        <position position="1"/>
    </location>
</feature>
<evidence type="ECO:0000313" key="3">
    <source>
        <dbReference type="EMBL" id="JAI15620.1"/>
    </source>
</evidence>
<sequence>ETLIKPEIALRYFDNFSSSSSAQSSISLDEHTEDTKGILSSKSTGKDKPLRAGFLKKSHSYDGKNLSSYFQQKTGLKVIHDDVIGVFRDEHSAPFTFKTKSQMDLCSWVNDKKEYNSGLLSKEQMQHRNSPSQNASQVHLGKHKTGTGTNATSNKTSKISTNSKGIKLPTTIGSNKLDETSNVDKIYGKYERLKGMDDDTYEDIVAAASSSAELTDDNRSNLSKFLSKNSYIFSTSTNINPKQLSEEEEEEDLMNNLSLSRSIPYEEEETKQVYEESKLLLDTDSLRKGFDFLNNW</sequence>
<feature type="domain" description="DUF4706" evidence="2">
    <location>
        <begin position="61"/>
        <end position="106"/>
    </location>
</feature>
<dbReference type="Pfam" id="PF15797">
    <property type="entry name" value="DUF4706"/>
    <property type="match status" value="1"/>
</dbReference>
<name>A0A0K8TP02_TABBR</name>
<feature type="compositionally biased region" description="Low complexity" evidence="1">
    <location>
        <begin position="149"/>
        <end position="163"/>
    </location>
</feature>
<dbReference type="InterPro" id="IPR031600">
    <property type="entry name" value="DUF4706"/>
</dbReference>
<evidence type="ECO:0000259" key="2">
    <source>
        <dbReference type="Pfam" id="PF15797"/>
    </source>
</evidence>
<feature type="compositionally biased region" description="Polar residues" evidence="1">
    <location>
        <begin position="127"/>
        <end position="137"/>
    </location>
</feature>
<organism evidence="3">
    <name type="scientific">Tabanus bromius</name>
    <name type="common">Band-eyed brown horse fly</name>
    <dbReference type="NCBI Taxonomy" id="304241"/>
    <lineage>
        <taxon>Eukaryota</taxon>
        <taxon>Metazoa</taxon>
        <taxon>Ecdysozoa</taxon>
        <taxon>Arthropoda</taxon>
        <taxon>Hexapoda</taxon>
        <taxon>Insecta</taxon>
        <taxon>Pterygota</taxon>
        <taxon>Neoptera</taxon>
        <taxon>Endopterygota</taxon>
        <taxon>Diptera</taxon>
        <taxon>Brachycera</taxon>
        <taxon>Tabanomorpha</taxon>
        <taxon>Tabanoidea</taxon>
        <taxon>Tabanidae</taxon>
        <taxon>Tabanus</taxon>
    </lineage>
</organism>
<dbReference type="EMBL" id="GDAI01001983">
    <property type="protein sequence ID" value="JAI15620.1"/>
    <property type="molecule type" value="mRNA"/>
</dbReference>
<proteinExistence type="evidence at transcript level"/>
<reference evidence="3" key="1">
    <citation type="journal article" date="2015" name="Insect Biochem. Mol. Biol.">
        <title>An insight into the sialome of the horse fly, Tabanus bromius.</title>
        <authorList>
            <person name="Ribeiro J.M."/>
            <person name="Kazimirova M."/>
            <person name="Takac P."/>
            <person name="Andersen J.F."/>
            <person name="Francischetti I.M."/>
        </authorList>
    </citation>
    <scope>NUCLEOTIDE SEQUENCE</scope>
</reference>
<accession>A0A0K8TP02</accession>
<dbReference type="AlphaFoldDB" id="A0A0K8TP02"/>
<feature type="region of interest" description="Disordered" evidence="1">
    <location>
        <begin position="126"/>
        <end position="163"/>
    </location>
</feature>
<feature type="compositionally biased region" description="Low complexity" evidence="1">
    <location>
        <begin position="18"/>
        <end position="27"/>
    </location>
</feature>
<protein>
    <recommendedName>
        <fullName evidence="2">DUF4706 domain-containing protein</fullName>
    </recommendedName>
</protein>
<evidence type="ECO:0000256" key="1">
    <source>
        <dbReference type="SAM" id="MobiDB-lite"/>
    </source>
</evidence>